<keyword evidence="2" id="KW-0723">Serine/threonine-protein kinase</keyword>
<dbReference type="InterPro" id="IPR011009">
    <property type="entry name" value="Kinase-like_dom_sf"/>
</dbReference>
<keyword evidence="3 11" id="KW-0808">Transferase</keyword>
<feature type="region of interest" description="Disordered" evidence="8">
    <location>
        <begin position="170"/>
        <end position="194"/>
    </location>
</feature>
<reference evidence="11" key="1">
    <citation type="submission" date="2023-06" db="EMBL/GenBank/DDBJ databases">
        <title>MT1 and MT2 Draft Genomes of Novel Species.</title>
        <authorList>
            <person name="Venkateswaran K."/>
        </authorList>
    </citation>
    <scope>NUCLEOTIDE SEQUENCE</scope>
    <source>
        <strain evidence="11">F6_8S_P_1B</strain>
    </source>
</reference>
<feature type="compositionally biased region" description="Basic and acidic residues" evidence="8">
    <location>
        <begin position="364"/>
        <end position="376"/>
    </location>
</feature>
<evidence type="ECO:0000259" key="10">
    <source>
        <dbReference type="PROSITE" id="PS50011"/>
    </source>
</evidence>
<evidence type="ECO:0000256" key="7">
    <source>
        <dbReference type="PROSITE-ProRule" id="PRU10141"/>
    </source>
</evidence>
<keyword evidence="9" id="KW-0812">Transmembrane</keyword>
<evidence type="ECO:0000256" key="5">
    <source>
        <dbReference type="ARBA" id="ARBA00022777"/>
    </source>
</evidence>
<keyword evidence="4 7" id="KW-0547">Nucleotide-binding</keyword>
<evidence type="ECO:0000313" key="12">
    <source>
        <dbReference type="Proteomes" id="UP001174208"/>
    </source>
</evidence>
<dbReference type="InterPro" id="IPR008271">
    <property type="entry name" value="Ser/Thr_kinase_AS"/>
</dbReference>
<evidence type="ECO:0000256" key="8">
    <source>
        <dbReference type="SAM" id="MobiDB-lite"/>
    </source>
</evidence>
<dbReference type="PANTHER" id="PTHR43289">
    <property type="entry name" value="MITOGEN-ACTIVATED PROTEIN KINASE KINASE KINASE 20-RELATED"/>
    <property type="match status" value="1"/>
</dbReference>
<accession>A0ABT8KF47</accession>
<evidence type="ECO:0000313" key="11">
    <source>
        <dbReference type="EMBL" id="MDN4614969.1"/>
    </source>
</evidence>
<keyword evidence="6 7" id="KW-0067">ATP-binding</keyword>
<dbReference type="EMBL" id="JAROCF010000001">
    <property type="protein sequence ID" value="MDN4614969.1"/>
    <property type="molecule type" value="Genomic_DNA"/>
</dbReference>
<dbReference type="Gene3D" id="1.10.510.10">
    <property type="entry name" value="Transferase(Phosphotransferase) domain 1"/>
    <property type="match status" value="1"/>
</dbReference>
<feature type="compositionally biased region" description="Basic and acidic residues" evidence="8">
    <location>
        <begin position="399"/>
        <end position="420"/>
    </location>
</feature>
<feature type="compositionally biased region" description="Low complexity" evidence="8">
    <location>
        <begin position="386"/>
        <end position="395"/>
    </location>
</feature>
<keyword evidence="9" id="KW-0472">Membrane</keyword>
<keyword evidence="5 11" id="KW-0418">Kinase</keyword>
<feature type="region of interest" description="Disordered" evidence="8">
    <location>
        <begin position="308"/>
        <end position="436"/>
    </location>
</feature>
<dbReference type="SMART" id="SM00220">
    <property type="entry name" value="S_TKc"/>
    <property type="match status" value="1"/>
</dbReference>
<feature type="domain" description="Protein kinase" evidence="10">
    <location>
        <begin position="11"/>
        <end position="290"/>
    </location>
</feature>
<evidence type="ECO:0000256" key="9">
    <source>
        <dbReference type="SAM" id="Phobius"/>
    </source>
</evidence>
<proteinExistence type="predicted"/>
<dbReference type="GO" id="GO:0004674">
    <property type="term" value="F:protein serine/threonine kinase activity"/>
    <property type="evidence" value="ECO:0007669"/>
    <property type="project" value="UniProtKB-EC"/>
</dbReference>
<dbReference type="PROSITE" id="PS50011">
    <property type="entry name" value="PROTEIN_KINASE_DOM"/>
    <property type="match status" value="1"/>
</dbReference>
<organism evidence="11 12">
    <name type="scientific">Leifsonia williamsii</name>
    <dbReference type="NCBI Taxonomy" id="3035919"/>
    <lineage>
        <taxon>Bacteria</taxon>
        <taxon>Bacillati</taxon>
        <taxon>Actinomycetota</taxon>
        <taxon>Actinomycetes</taxon>
        <taxon>Micrococcales</taxon>
        <taxon>Microbacteriaceae</taxon>
        <taxon>Leifsonia</taxon>
    </lineage>
</organism>
<evidence type="ECO:0000256" key="2">
    <source>
        <dbReference type="ARBA" id="ARBA00022527"/>
    </source>
</evidence>
<evidence type="ECO:0000256" key="3">
    <source>
        <dbReference type="ARBA" id="ARBA00022679"/>
    </source>
</evidence>
<dbReference type="InterPro" id="IPR017441">
    <property type="entry name" value="Protein_kinase_ATP_BS"/>
</dbReference>
<name>A0ABT8KF47_9MICO</name>
<dbReference type="Proteomes" id="UP001174208">
    <property type="component" value="Unassembled WGS sequence"/>
</dbReference>
<sequence length="573" mass="60147">MASQPPQLDGFHFIRLLGSGGFSDVFLYEQELPKRSVAVKVLLTDSVDATARARFVAEANVMAQLSAHPYIVTIHHAGVSPDERPYLVMEYCSGPSLADRLKRERIGVEDALRTGVRLSSAVATAHAAGILHRDIKPANVLTNALGWPALTDFGIASALEELPVHTTTLSELRRDPADTGTSGDRSVGLSVPWSPPEMFADDPAPDVRSDIFSLAATVHTLLAGRTPFEVPGRSNGTLDLMGRIERGMVTPIDRGDLPASLVASLRRGMALRREDRYQTAVDFARALQRVELELGLAPTSIDVPDLVLGAERPAPGDGDGGQETRARSVATIQAQPPREAAQGGRTAAGFVAVEPPRAAPERPAAPERAAEQEPTRVRGVVPVEAQPPATASAPPAARPVEEHTMLRPRRDAAPQDRTDADADTGATSADSVETPRDPRRRVLAWVGAGAAAVVVLGVAAAIVANVLAPAPQPSSTARPGGDDPIAVSVVPAPTLVSAQRGSGGTSAIFTWKTADPQEGDQYTWVREGTTNPPTVTTRPTATVTGIAAGAPVCIDVSTIRAGRTSEPLKACAP</sequence>
<protein>
    <recommendedName>
        <fullName evidence="1">non-specific serine/threonine protein kinase</fullName>
        <ecNumber evidence="1">2.7.11.1</ecNumber>
    </recommendedName>
</protein>
<keyword evidence="9" id="KW-1133">Transmembrane helix</keyword>
<dbReference type="Pfam" id="PF00069">
    <property type="entry name" value="Pkinase"/>
    <property type="match status" value="1"/>
</dbReference>
<dbReference type="InterPro" id="IPR000719">
    <property type="entry name" value="Prot_kinase_dom"/>
</dbReference>
<evidence type="ECO:0000256" key="6">
    <source>
        <dbReference type="ARBA" id="ARBA00022840"/>
    </source>
</evidence>
<keyword evidence="12" id="KW-1185">Reference proteome</keyword>
<comment type="caution">
    <text evidence="11">The sequence shown here is derived from an EMBL/GenBank/DDBJ whole genome shotgun (WGS) entry which is preliminary data.</text>
</comment>
<dbReference type="RefSeq" id="WP_301209074.1">
    <property type="nucleotide sequence ID" value="NZ_JAROCF010000001.1"/>
</dbReference>
<dbReference type="CDD" id="cd14014">
    <property type="entry name" value="STKc_PknB_like"/>
    <property type="match status" value="1"/>
</dbReference>
<dbReference type="SUPFAM" id="SSF56112">
    <property type="entry name" value="Protein kinase-like (PK-like)"/>
    <property type="match status" value="1"/>
</dbReference>
<evidence type="ECO:0000256" key="4">
    <source>
        <dbReference type="ARBA" id="ARBA00022741"/>
    </source>
</evidence>
<feature type="transmembrane region" description="Helical" evidence="9">
    <location>
        <begin position="442"/>
        <end position="468"/>
    </location>
</feature>
<gene>
    <name evidence="11" type="ORF">P5G50_10960</name>
</gene>
<dbReference type="PROSITE" id="PS00107">
    <property type="entry name" value="PROTEIN_KINASE_ATP"/>
    <property type="match status" value="1"/>
</dbReference>
<dbReference type="PANTHER" id="PTHR43289:SF6">
    <property type="entry name" value="SERINE_THREONINE-PROTEIN KINASE NEKL-3"/>
    <property type="match status" value="1"/>
</dbReference>
<evidence type="ECO:0000256" key="1">
    <source>
        <dbReference type="ARBA" id="ARBA00012513"/>
    </source>
</evidence>
<dbReference type="PROSITE" id="PS00108">
    <property type="entry name" value="PROTEIN_KINASE_ST"/>
    <property type="match status" value="1"/>
</dbReference>
<feature type="binding site" evidence="7">
    <location>
        <position position="40"/>
    </location>
    <ligand>
        <name>ATP</name>
        <dbReference type="ChEBI" id="CHEBI:30616"/>
    </ligand>
</feature>
<dbReference type="EC" id="2.7.11.1" evidence="1"/>